<evidence type="ECO:0000313" key="2">
    <source>
        <dbReference type="EMBL" id="RLN40060.1"/>
    </source>
</evidence>
<name>A0A3L6TIH1_PANMI</name>
<dbReference type="Proteomes" id="UP000275267">
    <property type="component" value="Unassembled WGS sequence"/>
</dbReference>
<evidence type="ECO:0000256" key="1">
    <source>
        <dbReference type="SAM" id="MobiDB-lite"/>
    </source>
</evidence>
<reference evidence="3" key="1">
    <citation type="journal article" date="2019" name="Nat. Commun.">
        <title>The genome of broomcorn millet.</title>
        <authorList>
            <person name="Zou C."/>
            <person name="Miki D."/>
            <person name="Li D."/>
            <person name="Tang Q."/>
            <person name="Xiao L."/>
            <person name="Rajput S."/>
            <person name="Deng P."/>
            <person name="Jia W."/>
            <person name="Huang R."/>
            <person name="Zhang M."/>
            <person name="Sun Y."/>
            <person name="Hu J."/>
            <person name="Fu X."/>
            <person name="Schnable P.S."/>
            <person name="Li F."/>
            <person name="Zhang H."/>
            <person name="Feng B."/>
            <person name="Zhu X."/>
            <person name="Liu R."/>
            <person name="Schnable J.C."/>
            <person name="Zhu J.-K."/>
            <person name="Zhang H."/>
        </authorList>
    </citation>
    <scope>NUCLEOTIDE SEQUENCE [LARGE SCALE GENOMIC DNA]</scope>
</reference>
<comment type="caution">
    <text evidence="2">The sequence shown here is derived from an EMBL/GenBank/DDBJ whole genome shotgun (WGS) entry which is preliminary data.</text>
</comment>
<proteinExistence type="predicted"/>
<accession>A0A3L6TIH1</accession>
<keyword evidence="3" id="KW-1185">Reference proteome</keyword>
<dbReference type="AlphaFoldDB" id="A0A3L6TIH1"/>
<organism evidence="2 3">
    <name type="scientific">Panicum miliaceum</name>
    <name type="common">Proso millet</name>
    <name type="synonym">Broomcorn millet</name>
    <dbReference type="NCBI Taxonomy" id="4540"/>
    <lineage>
        <taxon>Eukaryota</taxon>
        <taxon>Viridiplantae</taxon>
        <taxon>Streptophyta</taxon>
        <taxon>Embryophyta</taxon>
        <taxon>Tracheophyta</taxon>
        <taxon>Spermatophyta</taxon>
        <taxon>Magnoliopsida</taxon>
        <taxon>Liliopsida</taxon>
        <taxon>Poales</taxon>
        <taxon>Poaceae</taxon>
        <taxon>PACMAD clade</taxon>
        <taxon>Panicoideae</taxon>
        <taxon>Panicodae</taxon>
        <taxon>Paniceae</taxon>
        <taxon>Panicinae</taxon>
        <taxon>Panicum</taxon>
        <taxon>Panicum sect. Panicum</taxon>
    </lineage>
</organism>
<protein>
    <submittedName>
        <fullName evidence="2">Uncharacterized protein</fullName>
    </submittedName>
</protein>
<sequence length="83" mass="9346">MLHHTRAMDDVADQHVQAKEAMTELQGLFLGEYKDFLILKKKSSTIKEQEVMKAAHSTHHTGGWRQAKAAHGTGESYMLFPPP</sequence>
<feature type="region of interest" description="Disordered" evidence="1">
    <location>
        <begin position="53"/>
        <end position="83"/>
    </location>
</feature>
<gene>
    <name evidence="2" type="ORF">C2845_PM01G21330</name>
</gene>
<dbReference type="EMBL" id="PQIB02000001">
    <property type="protein sequence ID" value="RLN40060.1"/>
    <property type="molecule type" value="Genomic_DNA"/>
</dbReference>
<evidence type="ECO:0000313" key="3">
    <source>
        <dbReference type="Proteomes" id="UP000275267"/>
    </source>
</evidence>